<dbReference type="InterPro" id="IPR041658">
    <property type="entry name" value="AAA_lid_11"/>
</dbReference>
<keyword evidence="12" id="KW-0966">Cell projection</keyword>
<evidence type="ECO:0000313" key="20">
    <source>
        <dbReference type="Proteomes" id="UP000008983"/>
    </source>
</evidence>
<evidence type="ECO:0000256" key="4">
    <source>
        <dbReference type="ARBA" id="ARBA00022737"/>
    </source>
</evidence>
<dbReference type="GO" id="GO:0005874">
    <property type="term" value="C:microtubule"/>
    <property type="evidence" value="ECO:0007669"/>
    <property type="project" value="UniProtKB-KW"/>
</dbReference>
<evidence type="ECO:0000259" key="16">
    <source>
        <dbReference type="Pfam" id="PF12780"/>
    </source>
</evidence>
<keyword evidence="4" id="KW-0677">Repeat</keyword>
<keyword evidence="9" id="KW-0969">Cilium</keyword>
<dbReference type="Gene3D" id="6.10.140.1060">
    <property type="match status" value="1"/>
</dbReference>
<evidence type="ECO:0000256" key="2">
    <source>
        <dbReference type="ARBA" id="ARBA00022490"/>
    </source>
</evidence>
<dbReference type="InterPro" id="IPR027417">
    <property type="entry name" value="P-loop_NTPase"/>
</dbReference>
<feature type="domain" description="Dynein heavy chain AAA module D4" evidence="16">
    <location>
        <begin position="131"/>
        <end position="218"/>
    </location>
</feature>
<feature type="domain" description="Dynein heavy chain region D6 P-loop" evidence="14">
    <location>
        <begin position="873"/>
        <end position="985"/>
    </location>
</feature>
<evidence type="ECO:0000256" key="7">
    <source>
        <dbReference type="ARBA" id="ARBA00023017"/>
    </source>
</evidence>
<feature type="non-terminal residue" evidence="19">
    <location>
        <position position="1204"/>
    </location>
</feature>
<dbReference type="GO" id="GO:0051959">
    <property type="term" value="F:dynein light intermediate chain binding"/>
    <property type="evidence" value="ECO:0007669"/>
    <property type="project" value="InterPro"/>
</dbReference>
<dbReference type="GO" id="GO:0005930">
    <property type="term" value="C:axoneme"/>
    <property type="evidence" value="ECO:0007669"/>
    <property type="project" value="UniProtKB-SubCell"/>
</dbReference>
<evidence type="ECO:0000256" key="13">
    <source>
        <dbReference type="SAM" id="Coils"/>
    </source>
</evidence>
<evidence type="ECO:0000259" key="17">
    <source>
        <dbReference type="Pfam" id="PF12781"/>
    </source>
</evidence>
<dbReference type="OMA" id="REMQTHA"/>
<dbReference type="OrthoDB" id="447816at2759"/>
<dbReference type="Pfam" id="PF12780">
    <property type="entry name" value="AAA_8"/>
    <property type="match status" value="2"/>
</dbReference>
<evidence type="ECO:0000256" key="6">
    <source>
        <dbReference type="ARBA" id="ARBA00022840"/>
    </source>
</evidence>
<reference evidence="19 20" key="1">
    <citation type="submission" date="2011-07" db="EMBL/GenBank/DDBJ databases">
        <authorList>
            <person name="Coyne R."/>
            <person name="Brami D."/>
            <person name="Johnson J."/>
            <person name="Hostetler J."/>
            <person name="Hannick L."/>
            <person name="Clark T."/>
            <person name="Cassidy-Hanley D."/>
            <person name="Inman J."/>
        </authorList>
    </citation>
    <scope>NUCLEOTIDE SEQUENCE [LARGE SCALE GENOMIC DNA]</scope>
    <source>
        <strain evidence="19 20">G5</strain>
    </source>
</reference>
<dbReference type="Gene3D" id="1.10.8.720">
    <property type="entry name" value="Region D6 of dynein motor"/>
    <property type="match status" value="1"/>
</dbReference>
<evidence type="ECO:0000256" key="3">
    <source>
        <dbReference type="ARBA" id="ARBA00022701"/>
    </source>
</evidence>
<gene>
    <name evidence="19" type="ORF">IMG5_184920</name>
</gene>
<dbReference type="Pfam" id="PF12781">
    <property type="entry name" value="AAA_9"/>
    <property type="match status" value="1"/>
</dbReference>
<keyword evidence="3" id="KW-0493">Microtubule</keyword>
<keyword evidence="7" id="KW-0243">Dynein</keyword>
<evidence type="ECO:0000256" key="1">
    <source>
        <dbReference type="ARBA" id="ARBA00004430"/>
    </source>
</evidence>
<dbReference type="FunFam" id="3.40.50.300:FF:000049">
    <property type="entry name" value="Dynein, axonemal, heavy chain 5"/>
    <property type="match status" value="1"/>
</dbReference>
<evidence type="ECO:0000259" key="14">
    <source>
        <dbReference type="Pfam" id="PF03028"/>
    </source>
</evidence>
<accession>G0R3E8</accession>
<evidence type="ECO:0000256" key="11">
    <source>
        <dbReference type="ARBA" id="ARBA00023212"/>
    </source>
</evidence>
<dbReference type="GO" id="GO:0005524">
    <property type="term" value="F:ATP binding"/>
    <property type="evidence" value="ECO:0007669"/>
    <property type="project" value="UniProtKB-KW"/>
</dbReference>
<dbReference type="GO" id="GO:0007018">
    <property type="term" value="P:microtubule-based movement"/>
    <property type="evidence" value="ECO:0007669"/>
    <property type="project" value="InterPro"/>
</dbReference>
<feature type="coiled-coil region" evidence="13">
    <location>
        <begin position="470"/>
        <end position="542"/>
    </location>
</feature>
<dbReference type="InterPro" id="IPR004273">
    <property type="entry name" value="Dynein_heavy_D6_P-loop"/>
</dbReference>
<dbReference type="Pfam" id="PF12777">
    <property type="entry name" value="MT"/>
    <property type="match status" value="1"/>
</dbReference>
<keyword evidence="8 13" id="KW-0175">Coiled coil</keyword>
<evidence type="ECO:0000256" key="9">
    <source>
        <dbReference type="ARBA" id="ARBA00023069"/>
    </source>
</evidence>
<dbReference type="GO" id="GO:0045505">
    <property type="term" value="F:dynein intermediate chain binding"/>
    <property type="evidence" value="ECO:0007669"/>
    <property type="project" value="InterPro"/>
</dbReference>
<dbReference type="STRING" id="857967.G0R3E8"/>
<dbReference type="Gene3D" id="1.20.920.20">
    <property type="match status" value="1"/>
</dbReference>
<dbReference type="Pfam" id="PF18198">
    <property type="entry name" value="AAA_lid_11"/>
    <property type="match status" value="1"/>
</dbReference>
<feature type="domain" description="Dynein heavy chain ATP-binding dynein motor region" evidence="17">
    <location>
        <begin position="621"/>
        <end position="846"/>
    </location>
</feature>
<dbReference type="Gene3D" id="3.40.50.300">
    <property type="entry name" value="P-loop containing nucleotide triphosphate hydrolases"/>
    <property type="match status" value="3"/>
</dbReference>
<evidence type="ECO:0000256" key="5">
    <source>
        <dbReference type="ARBA" id="ARBA00022741"/>
    </source>
</evidence>
<evidence type="ECO:0000259" key="18">
    <source>
        <dbReference type="Pfam" id="PF18198"/>
    </source>
</evidence>
<dbReference type="InterPro" id="IPR042219">
    <property type="entry name" value="AAA_lid_11_sf"/>
</dbReference>
<protein>
    <recommendedName>
        <fullName evidence="21">Dynein heavy chain</fullName>
    </recommendedName>
</protein>
<dbReference type="AlphaFoldDB" id="G0R3E8"/>
<dbReference type="GeneID" id="14904090"/>
<evidence type="ECO:0000256" key="8">
    <source>
        <dbReference type="ARBA" id="ARBA00023054"/>
    </source>
</evidence>
<keyword evidence="5" id="KW-0547">Nucleotide-binding</keyword>
<dbReference type="InterPro" id="IPR026983">
    <property type="entry name" value="DHC"/>
</dbReference>
<feature type="domain" description="Dynein heavy chain AAA lid" evidence="18">
    <location>
        <begin position="1017"/>
        <end position="1141"/>
    </location>
</feature>
<dbReference type="GO" id="GO:0030286">
    <property type="term" value="C:dynein complex"/>
    <property type="evidence" value="ECO:0007669"/>
    <property type="project" value="UniProtKB-KW"/>
</dbReference>
<dbReference type="InterPro" id="IPR024317">
    <property type="entry name" value="Dynein_heavy_chain_D4_dom"/>
</dbReference>
<evidence type="ECO:0000313" key="19">
    <source>
        <dbReference type="EMBL" id="EGR28022.1"/>
    </source>
</evidence>
<keyword evidence="10" id="KW-0505">Motor protein</keyword>
<evidence type="ECO:0008006" key="21">
    <source>
        <dbReference type="Google" id="ProtNLM"/>
    </source>
</evidence>
<dbReference type="FunFam" id="3.40.50.300:FF:000362">
    <property type="entry name" value="Dynein, axonemal, heavy chain 6"/>
    <property type="match status" value="1"/>
</dbReference>
<feature type="coiled-coil region" evidence="13">
    <location>
        <begin position="230"/>
        <end position="318"/>
    </location>
</feature>
<proteinExistence type="predicted"/>
<dbReference type="PANTHER" id="PTHR22878:SF68">
    <property type="entry name" value="DYNEIN HEAVY CHAIN 6, AXONEMAL-LIKE"/>
    <property type="match status" value="1"/>
</dbReference>
<dbReference type="Pfam" id="PF03028">
    <property type="entry name" value="Dynein_heavy"/>
    <property type="match status" value="1"/>
</dbReference>
<sequence length="1204" mass="139693">MNLLMFEDACEHMARIARILKFPQGHAFLLGIEGTGKQSAAKIACFLMQIKIFQIDLIKNYTFRNWRDDLKNVLTFTGIENKSIGFILRDTQIYQYSFIMEDINIVLKNAGEIPGLYTQKDLEEIMQSCKYDQWPQEALIGVGKLQLQNFHINEENNEENIKNQKNMEDQEINQITLVLTKIHQSVQKASIKFKKELNRTNYVTPASFLEYISTFKNLNISKKEEIANSISRLKSGLDILEEANKQIKEMEAALKEMQPQLLAAQIETEKMMDSLIEEKNKADAKQKIVAEEELIASLQQQEATKLALEAESSVAEANIILSLTLAEVQKLKKEHLVEIKALGSPPQAVKITLAGVVILNTEKIKQNGGEIIMQVKEGQQLTMKKEENYFETAKRYLLNDTRELLEMLMNFDKDSIQQSTIIKLEQKVLSMPEFNIQSAERCSYATKFLFMWVKAMADYYKVYSDSKPLREKLIQMKKNVEEKTQELLIKKDALQKINEQIQLLQFDFDQKMIQKNNFTQQIILCQQKLQRAQKLIECLHEEKLRWASDISKLQKKIKQTIPLSLFSSAKITYNGPFTQKYRQRLSEKIQKIILKQPAFHNVQKDQFDIQIFLSSSLKIQQMHMQELPKDETSIENGIIMDKTPRWPLIIDPQNQANKYIRNLSRENPEGFEVAKVNQKTLLKVFETAIQSGKYLLYENIGLDDLETALESVFVKNISEFGNKMIINIGNKTLEYMDSFRLFITSCLPNPNFPPEYYVKFTVINFAVTPYGLEEQLLAQIVSLENPDLEEMKIVIVKKNAKEENDLLKIEDQILKCLSDIKDINEILKDENLIIQLQSSKMFAQEINERVTQSSEYIKSPPLDLQKICRDSTNITPLIFVLSPGSDPLIHFKKLSENEKMLKKTAYISLGQGQGPKAEKLIKEYVQKGGWIMLQNCHLCQSWMHNLSLICQELNENTNKDFRLWLTSMPSADFPIQILQNSIKITMEPPQTVRENLVNTFFQIKDLQTYDSLSKYQQKLIFSFSLFHSVIQERKRFGSIGWNLQYEFTNEDLSVCLKQLNFIFQQKYDIIPLKVLIFLGAEINYGGRVTDNNDLKLINQILTDYIENEEEFSLNSKQEVLDFIQQMPINTTPEFFGLHSNAEINNSLENLRFLLENALLLQPSYQYQEENSSNYFFLKWIELQKAPSPIWISSFFFPQGFLTAT</sequence>
<keyword evidence="11" id="KW-0206">Cytoskeleton</keyword>
<dbReference type="InterPro" id="IPR024743">
    <property type="entry name" value="Dynein_HC_stalk"/>
</dbReference>
<name>G0R3E8_ICHMU</name>
<dbReference type="PANTHER" id="PTHR22878">
    <property type="entry name" value="DYNEIN HEAVY CHAIN 6, AXONEMAL-LIKE-RELATED"/>
    <property type="match status" value="1"/>
</dbReference>
<dbReference type="Proteomes" id="UP000008983">
    <property type="component" value="Unassembled WGS sequence"/>
</dbReference>
<evidence type="ECO:0000256" key="12">
    <source>
        <dbReference type="ARBA" id="ARBA00023273"/>
    </source>
</evidence>
<keyword evidence="2" id="KW-0963">Cytoplasm</keyword>
<dbReference type="eggNOG" id="KOG3595">
    <property type="taxonomic scope" value="Eukaryota"/>
</dbReference>
<dbReference type="GO" id="GO:0008569">
    <property type="term" value="F:minus-end-directed microtubule motor activity"/>
    <property type="evidence" value="ECO:0007669"/>
    <property type="project" value="InterPro"/>
</dbReference>
<evidence type="ECO:0000259" key="15">
    <source>
        <dbReference type="Pfam" id="PF12777"/>
    </source>
</evidence>
<feature type="domain" description="Dynein heavy chain AAA module D4" evidence="16">
    <location>
        <begin position="1"/>
        <end position="130"/>
    </location>
</feature>
<dbReference type="InterPro" id="IPR035706">
    <property type="entry name" value="AAA_9"/>
</dbReference>
<comment type="subcellular location">
    <subcellularLocation>
        <location evidence="1">Cytoplasm</location>
        <location evidence="1">Cytoskeleton</location>
        <location evidence="1">Cilium axoneme</location>
    </subcellularLocation>
</comment>
<dbReference type="RefSeq" id="XP_004027367.1">
    <property type="nucleotide sequence ID" value="XM_004027318.1"/>
</dbReference>
<keyword evidence="20" id="KW-1185">Reference proteome</keyword>
<keyword evidence="6" id="KW-0067">ATP-binding</keyword>
<evidence type="ECO:0000256" key="10">
    <source>
        <dbReference type="ARBA" id="ARBA00023175"/>
    </source>
</evidence>
<feature type="domain" description="Dynein heavy chain coiled coil stalk" evidence="15">
    <location>
        <begin position="232"/>
        <end position="589"/>
    </location>
</feature>
<organism evidence="19 20">
    <name type="scientific">Ichthyophthirius multifiliis</name>
    <name type="common">White spot disease agent</name>
    <name type="synonym">Ich</name>
    <dbReference type="NCBI Taxonomy" id="5932"/>
    <lineage>
        <taxon>Eukaryota</taxon>
        <taxon>Sar</taxon>
        <taxon>Alveolata</taxon>
        <taxon>Ciliophora</taxon>
        <taxon>Intramacronucleata</taxon>
        <taxon>Oligohymenophorea</taxon>
        <taxon>Hymenostomatida</taxon>
        <taxon>Ophryoglenina</taxon>
        <taxon>Ichthyophthirius</taxon>
    </lineage>
</organism>
<dbReference type="EMBL" id="GL984300">
    <property type="protein sequence ID" value="EGR28022.1"/>
    <property type="molecule type" value="Genomic_DNA"/>
</dbReference>
<dbReference type="InParanoid" id="G0R3E8"/>